<dbReference type="EMBL" id="FMZE01000004">
    <property type="protein sequence ID" value="SDC89306.1"/>
    <property type="molecule type" value="Genomic_DNA"/>
</dbReference>
<keyword evidence="3" id="KW-0732">Signal</keyword>
<dbReference type="Pfam" id="PF09084">
    <property type="entry name" value="NMT1"/>
    <property type="match status" value="1"/>
</dbReference>
<dbReference type="Gene3D" id="3.40.190.10">
    <property type="entry name" value="Periplasmic binding protein-like II"/>
    <property type="match status" value="2"/>
</dbReference>
<dbReference type="InterPro" id="IPR015168">
    <property type="entry name" value="SsuA/THI5"/>
</dbReference>
<comment type="similarity">
    <text evidence="2">Belongs to the bacterial solute-binding protein SsuA/TauA family.</text>
</comment>
<proteinExistence type="inferred from homology"/>
<dbReference type="GO" id="GO:0042597">
    <property type="term" value="C:periplasmic space"/>
    <property type="evidence" value="ECO:0007669"/>
    <property type="project" value="UniProtKB-SubCell"/>
</dbReference>
<dbReference type="PANTHER" id="PTHR30024">
    <property type="entry name" value="ALIPHATIC SULFONATES-BINDING PROTEIN-RELATED"/>
    <property type="match status" value="1"/>
</dbReference>
<dbReference type="OrthoDB" id="8892982at2"/>
<evidence type="ECO:0000256" key="1">
    <source>
        <dbReference type="ARBA" id="ARBA00004418"/>
    </source>
</evidence>
<sequence>MLRHGITPASRPRRRARLVTLIASAGLLASVSGCGLLGGEDEPSTPSGGNGSVETADITVSTLPAIDVAPLHLAIKNGYFKEEGLNVTIDQAASGQAALTKMIGGDAEIAFSSYVPFFVAQSKEAADLKFVADAVSTTPDAIQIVTMPNSSVKTVKDLEGKTIAVSALNTISDALVKSVMKTQGLDYNNVDWVPVSFPDIAGTLSRGDADAGLLIEPYLTAASETAGAVPIIDAATGPTKDFPLAGYASTAKFTEENPNTVAAFQRAMKKATDDAQDRSTIEPLVVDYAKVQKDTVSLVKMPKFQSTLDASRIQRVPDLMVEFGIIPEKIDAASMIVQPATT</sequence>
<dbReference type="PANTHER" id="PTHR30024:SF47">
    <property type="entry name" value="TAURINE-BINDING PERIPLASMIC PROTEIN"/>
    <property type="match status" value="1"/>
</dbReference>
<evidence type="ECO:0000256" key="2">
    <source>
        <dbReference type="ARBA" id="ARBA00010742"/>
    </source>
</evidence>
<keyword evidence="5" id="KW-1185">Reference proteome</keyword>
<dbReference type="SUPFAM" id="SSF53850">
    <property type="entry name" value="Periplasmic binding protein-like II"/>
    <property type="match status" value="1"/>
</dbReference>
<evidence type="ECO:0000256" key="3">
    <source>
        <dbReference type="ARBA" id="ARBA00022729"/>
    </source>
</evidence>
<evidence type="ECO:0000313" key="5">
    <source>
        <dbReference type="Proteomes" id="UP000199494"/>
    </source>
</evidence>
<protein>
    <submittedName>
        <fullName evidence="4">NitT/TauT family transport system substrate-binding protein</fullName>
    </submittedName>
</protein>
<gene>
    <name evidence="4" type="ORF">SAMN05421630_104318</name>
</gene>
<dbReference type="KEGG" id="pmad:BAY61_28100"/>
<name>A0A222VW85_9PSEU</name>
<dbReference type="Proteomes" id="UP000199494">
    <property type="component" value="Unassembled WGS sequence"/>
</dbReference>
<evidence type="ECO:0000313" key="4">
    <source>
        <dbReference type="EMBL" id="SDC89306.1"/>
    </source>
</evidence>
<reference evidence="4 5" key="1">
    <citation type="submission" date="2016-10" db="EMBL/GenBank/DDBJ databases">
        <authorList>
            <person name="de Groot N.N."/>
        </authorList>
    </citation>
    <scope>NUCLEOTIDE SEQUENCE [LARGE SCALE GENOMIC DNA]</scope>
    <source>
        <strain evidence="4 5">CGMCC 4.5506</strain>
    </source>
</reference>
<dbReference type="PROSITE" id="PS51257">
    <property type="entry name" value="PROKAR_LIPOPROTEIN"/>
    <property type="match status" value="1"/>
</dbReference>
<dbReference type="STRING" id="530584.SAMN05421630_104318"/>
<dbReference type="AlphaFoldDB" id="A0A222VW85"/>
<dbReference type="RefSeq" id="WP_091803342.1">
    <property type="nucleotide sequence ID" value="NZ_CP016353.1"/>
</dbReference>
<accession>A0A222VW85</accession>
<comment type="subcellular location">
    <subcellularLocation>
        <location evidence="1">Periplasm</location>
    </subcellularLocation>
</comment>
<organism evidence="4 5">
    <name type="scientific">Prauserella marina</name>
    <dbReference type="NCBI Taxonomy" id="530584"/>
    <lineage>
        <taxon>Bacteria</taxon>
        <taxon>Bacillati</taxon>
        <taxon>Actinomycetota</taxon>
        <taxon>Actinomycetes</taxon>
        <taxon>Pseudonocardiales</taxon>
        <taxon>Pseudonocardiaceae</taxon>
        <taxon>Prauserella</taxon>
    </lineage>
</organism>